<evidence type="ECO:0000259" key="11">
    <source>
        <dbReference type="PROSITE" id="PS50011"/>
    </source>
</evidence>
<dbReference type="GO" id="GO:0005524">
    <property type="term" value="F:ATP binding"/>
    <property type="evidence" value="ECO:0007669"/>
    <property type="project" value="UniProtKB-UniRule"/>
</dbReference>
<organism evidence="12 13">
    <name type="scientific">Ktedonospora formicarum</name>
    <dbReference type="NCBI Taxonomy" id="2778364"/>
    <lineage>
        <taxon>Bacteria</taxon>
        <taxon>Bacillati</taxon>
        <taxon>Chloroflexota</taxon>
        <taxon>Ktedonobacteria</taxon>
        <taxon>Ktedonobacterales</taxon>
        <taxon>Ktedonobacteraceae</taxon>
        <taxon>Ktedonospora</taxon>
    </lineage>
</organism>
<comment type="caution">
    <text evidence="12">The sequence shown here is derived from an EMBL/GenBank/DDBJ whole genome shotgun (WGS) entry which is preliminary data.</text>
</comment>
<dbReference type="Pfam" id="PF00069">
    <property type="entry name" value="Pkinase"/>
    <property type="match status" value="1"/>
</dbReference>
<proteinExistence type="predicted"/>
<evidence type="ECO:0000256" key="2">
    <source>
        <dbReference type="ARBA" id="ARBA00022527"/>
    </source>
</evidence>
<evidence type="ECO:0000256" key="8">
    <source>
        <dbReference type="ARBA" id="ARBA00048679"/>
    </source>
</evidence>
<evidence type="ECO:0000256" key="10">
    <source>
        <dbReference type="SAM" id="MobiDB-lite"/>
    </source>
</evidence>
<keyword evidence="2" id="KW-0723">Serine/threonine-protein kinase</keyword>
<dbReference type="PROSITE" id="PS00107">
    <property type="entry name" value="PROTEIN_KINASE_ATP"/>
    <property type="match status" value="1"/>
</dbReference>
<name>A0A8J3I1I7_9CHLR</name>
<dbReference type="PANTHER" id="PTHR24363:SF0">
    <property type="entry name" value="SERINE_THREONINE KINASE LIKE DOMAIN CONTAINING 1"/>
    <property type="match status" value="1"/>
</dbReference>
<dbReference type="InterPro" id="IPR011009">
    <property type="entry name" value="Kinase-like_dom_sf"/>
</dbReference>
<evidence type="ECO:0000256" key="9">
    <source>
        <dbReference type="PROSITE-ProRule" id="PRU10141"/>
    </source>
</evidence>
<keyword evidence="13" id="KW-1185">Reference proteome</keyword>
<evidence type="ECO:0000313" key="13">
    <source>
        <dbReference type="Proteomes" id="UP000612362"/>
    </source>
</evidence>
<dbReference type="SUPFAM" id="SSF56112">
    <property type="entry name" value="Protein kinase-like (PK-like)"/>
    <property type="match status" value="1"/>
</dbReference>
<dbReference type="AlphaFoldDB" id="A0A8J3I1I7"/>
<dbReference type="EC" id="2.7.11.1" evidence="1"/>
<accession>A0A8J3I1I7</accession>
<keyword evidence="4 9" id="KW-0547">Nucleotide-binding</keyword>
<dbReference type="Gene3D" id="3.30.200.20">
    <property type="entry name" value="Phosphorylase Kinase, domain 1"/>
    <property type="match status" value="1"/>
</dbReference>
<feature type="domain" description="Protein kinase" evidence="11">
    <location>
        <begin position="43"/>
        <end position="309"/>
    </location>
</feature>
<evidence type="ECO:0000256" key="3">
    <source>
        <dbReference type="ARBA" id="ARBA00022679"/>
    </source>
</evidence>
<evidence type="ECO:0000256" key="5">
    <source>
        <dbReference type="ARBA" id="ARBA00022777"/>
    </source>
</evidence>
<protein>
    <recommendedName>
        <fullName evidence="1">non-specific serine/threonine protein kinase</fullName>
        <ecNumber evidence="1">2.7.11.1</ecNumber>
    </recommendedName>
</protein>
<evidence type="ECO:0000256" key="7">
    <source>
        <dbReference type="ARBA" id="ARBA00047899"/>
    </source>
</evidence>
<sequence>MSSQTAYCAHCGAANPGTETTCFACQQPLQPQEEGAFLIGKRYRILDQVGSGGFGAVYKVADTQQNDALRALKQINLRTLSPQQAIEATDAFNREVALLSQLKHTHLPRVHDHFTDPEHWYLLLDFIEGETLEMYLERQPRPSDATTPASFPQLAFADIFDIAFQLCDVLTYLHTRHPPIVFRDLKPANIMRTPTGELYLIDFGIARHFKPGQQRDTMPFGSPGYAAPEQYGKAQTTPTSDVYSLGALLHHLLSGQDPAETPFQFDSLQGYGPAGINELVALIQRMVALDPLARPASIAEVANELHAIASLQGIRPPNRSTRRLASPQPISLPPTVSAGSQRQGQIQAQKQVQRQVAPGQMGRRVVVAGLTLSAVAIVGERSLVAPNNSSHRLIDSLRRAVPLQYGQESFRLAYLRLMEIAMCSFQRAQ</sequence>
<dbReference type="InterPro" id="IPR017441">
    <property type="entry name" value="Protein_kinase_ATP_BS"/>
</dbReference>
<feature type="binding site" evidence="9">
    <location>
        <position position="73"/>
    </location>
    <ligand>
        <name>ATP</name>
        <dbReference type="ChEBI" id="CHEBI:30616"/>
    </ligand>
</feature>
<comment type="catalytic activity">
    <reaction evidence="7">
        <text>L-threonyl-[protein] + ATP = O-phospho-L-threonyl-[protein] + ADP + H(+)</text>
        <dbReference type="Rhea" id="RHEA:46608"/>
        <dbReference type="Rhea" id="RHEA-COMP:11060"/>
        <dbReference type="Rhea" id="RHEA-COMP:11605"/>
        <dbReference type="ChEBI" id="CHEBI:15378"/>
        <dbReference type="ChEBI" id="CHEBI:30013"/>
        <dbReference type="ChEBI" id="CHEBI:30616"/>
        <dbReference type="ChEBI" id="CHEBI:61977"/>
        <dbReference type="ChEBI" id="CHEBI:456216"/>
        <dbReference type="EC" id="2.7.11.1"/>
    </reaction>
</comment>
<keyword evidence="3" id="KW-0808">Transferase</keyword>
<gene>
    <name evidence="12" type="ORF">KSX_32380</name>
</gene>
<keyword evidence="6 9" id="KW-0067">ATP-binding</keyword>
<dbReference type="PROSITE" id="PS50011">
    <property type="entry name" value="PROTEIN_KINASE_DOM"/>
    <property type="match status" value="1"/>
</dbReference>
<dbReference type="Proteomes" id="UP000612362">
    <property type="component" value="Unassembled WGS sequence"/>
</dbReference>
<dbReference type="GO" id="GO:0004674">
    <property type="term" value="F:protein serine/threonine kinase activity"/>
    <property type="evidence" value="ECO:0007669"/>
    <property type="project" value="UniProtKB-KW"/>
</dbReference>
<dbReference type="EMBL" id="BNJF01000001">
    <property type="protein sequence ID" value="GHO45075.1"/>
    <property type="molecule type" value="Genomic_DNA"/>
</dbReference>
<dbReference type="SMART" id="SM00220">
    <property type="entry name" value="S_TKc"/>
    <property type="match status" value="1"/>
</dbReference>
<evidence type="ECO:0000256" key="1">
    <source>
        <dbReference type="ARBA" id="ARBA00012513"/>
    </source>
</evidence>
<dbReference type="InterPro" id="IPR000719">
    <property type="entry name" value="Prot_kinase_dom"/>
</dbReference>
<evidence type="ECO:0000256" key="6">
    <source>
        <dbReference type="ARBA" id="ARBA00022840"/>
    </source>
</evidence>
<dbReference type="RefSeq" id="WP_220194426.1">
    <property type="nucleotide sequence ID" value="NZ_BNJF01000001.1"/>
</dbReference>
<comment type="catalytic activity">
    <reaction evidence="8">
        <text>L-seryl-[protein] + ATP = O-phospho-L-seryl-[protein] + ADP + H(+)</text>
        <dbReference type="Rhea" id="RHEA:17989"/>
        <dbReference type="Rhea" id="RHEA-COMP:9863"/>
        <dbReference type="Rhea" id="RHEA-COMP:11604"/>
        <dbReference type="ChEBI" id="CHEBI:15378"/>
        <dbReference type="ChEBI" id="CHEBI:29999"/>
        <dbReference type="ChEBI" id="CHEBI:30616"/>
        <dbReference type="ChEBI" id="CHEBI:83421"/>
        <dbReference type="ChEBI" id="CHEBI:456216"/>
        <dbReference type="EC" id="2.7.11.1"/>
    </reaction>
</comment>
<dbReference type="PANTHER" id="PTHR24363">
    <property type="entry name" value="SERINE/THREONINE PROTEIN KINASE"/>
    <property type="match status" value="1"/>
</dbReference>
<evidence type="ECO:0000256" key="4">
    <source>
        <dbReference type="ARBA" id="ARBA00022741"/>
    </source>
</evidence>
<evidence type="ECO:0000313" key="12">
    <source>
        <dbReference type="EMBL" id="GHO45075.1"/>
    </source>
</evidence>
<keyword evidence="5" id="KW-0418">Kinase</keyword>
<feature type="region of interest" description="Disordered" evidence="10">
    <location>
        <begin position="316"/>
        <end position="338"/>
    </location>
</feature>
<reference evidence="12" key="1">
    <citation type="submission" date="2020-10" db="EMBL/GenBank/DDBJ databases">
        <title>Taxonomic study of unclassified bacteria belonging to the class Ktedonobacteria.</title>
        <authorList>
            <person name="Yabe S."/>
            <person name="Wang C.M."/>
            <person name="Zheng Y."/>
            <person name="Sakai Y."/>
            <person name="Cavaletti L."/>
            <person name="Monciardini P."/>
            <person name="Donadio S."/>
        </authorList>
    </citation>
    <scope>NUCLEOTIDE SEQUENCE</scope>
    <source>
        <strain evidence="12">SOSP1-1</strain>
    </source>
</reference>
<dbReference type="Gene3D" id="1.10.510.10">
    <property type="entry name" value="Transferase(Phosphotransferase) domain 1"/>
    <property type="match status" value="1"/>
</dbReference>
<dbReference type="CDD" id="cd14014">
    <property type="entry name" value="STKc_PknB_like"/>
    <property type="match status" value="1"/>
</dbReference>